<keyword evidence="1" id="KW-0812">Transmembrane</keyword>
<comment type="caution">
    <text evidence="2">The sequence shown here is derived from an EMBL/GenBank/DDBJ whole genome shotgun (WGS) entry which is preliminary data.</text>
</comment>
<evidence type="ECO:0000256" key="1">
    <source>
        <dbReference type="SAM" id="Phobius"/>
    </source>
</evidence>
<evidence type="ECO:0000313" key="3">
    <source>
        <dbReference type="Proteomes" id="UP000255036"/>
    </source>
</evidence>
<keyword evidence="1" id="KW-0472">Membrane</keyword>
<dbReference type="OrthoDB" id="2016608at2"/>
<dbReference type="Proteomes" id="UP000255036">
    <property type="component" value="Unassembled WGS sequence"/>
</dbReference>
<feature type="transmembrane region" description="Helical" evidence="1">
    <location>
        <begin position="284"/>
        <end position="313"/>
    </location>
</feature>
<evidence type="ECO:0000313" key="2">
    <source>
        <dbReference type="EMBL" id="RDU23849.1"/>
    </source>
</evidence>
<proteinExistence type="predicted"/>
<gene>
    <name evidence="2" type="ORF">DWV06_08300</name>
</gene>
<accession>A0A371AWD5</accession>
<organism evidence="2 3">
    <name type="scientific">Anaerosacchariphilus polymeriproducens</name>
    <dbReference type="NCBI Taxonomy" id="1812858"/>
    <lineage>
        <taxon>Bacteria</taxon>
        <taxon>Bacillati</taxon>
        <taxon>Bacillota</taxon>
        <taxon>Clostridia</taxon>
        <taxon>Lachnospirales</taxon>
        <taxon>Lachnospiraceae</taxon>
        <taxon>Anaerosacchariphilus</taxon>
    </lineage>
</organism>
<dbReference type="AlphaFoldDB" id="A0A371AWD5"/>
<name>A0A371AWD5_9FIRM</name>
<feature type="transmembrane region" description="Helical" evidence="1">
    <location>
        <begin position="325"/>
        <end position="341"/>
    </location>
</feature>
<protein>
    <submittedName>
        <fullName evidence="2">Uncharacterized protein</fullName>
    </submittedName>
</protein>
<feature type="transmembrane region" description="Helical" evidence="1">
    <location>
        <begin position="12"/>
        <end position="36"/>
    </location>
</feature>
<reference evidence="2 3" key="1">
    <citation type="submission" date="2018-07" db="EMBL/GenBank/DDBJ databases">
        <title>Anaerosacharophilus polymeroproducens gen. nov. sp. nov., an anaerobic bacterium isolated from salt field.</title>
        <authorList>
            <person name="Kim W."/>
            <person name="Yang S.-H."/>
            <person name="Oh J."/>
            <person name="Lee J.-H."/>
            <person name="Kwon K.K."/>
        </authorList>
    </citation>
    <scope>NUCLEOTIDE SEQUENCE [LARGE SCALE GENOMIC DNA]</scope>
    <source>
        <strain evidence="2 3">MCWD5</strain>
    </source>
</reference>
<dbReference type="RefSeq" id="WP_115481718.1">
    <property type="nucleotide sequence ID" value="NZ_QRCT01000019.1"/>
</dbReference>
<feature type="transmembrane region" description="Helical" evidence="1">
    <location>
        <begin position="242"/>
        <end position="264"/>
    </location>
</feature>
<feature type="transmembrane region" description="Helical" evidence="1">
    <location>
        <begin position="375"/>
        <end position="396"/>
    </location>
</feature>
<keyword evidence="3" id="KW-1185">Reference proteome</keyword>
<sequence>MKELIKFEYRKIWNKVTIAAIVAMCIISTLYALIYLNLQWNTIDKNGNIVSGLKSYRALKEASKETEGILDNNYIQKLKKKYNASFDKKYLEEHPGYLGTGGMTKYMVPNYFINFAYYGVDMSNGNDKIGLDYKFLNSEESFYQKYRETLKEYFVLSNEWNGLAPYTEEQINVLEKKIENVKTPVRVEYFQGLANLTCYYEMEYPLIFVVLAFALAALYSKDSKSGINELSLSSRLGRKKNIRARWIAGNLFTVVVYFIFIGTLLAEHGIMASLHGWNGSAQTFYFGCLYNINIGTGILIQFIGGLFGALVMANFVMLLSMKTKNAKFTTVGAIVAVWLLLKGQGTYSQIKLLNPLQFKTSELIEEYLFLGKTAIPYFIVVLVLAIFYISIFLCFMRKSDKKYYLN</sequence>
<dbReference type="EMBL" id="QRCT01000019">
    <property type="protein sequence ID" value="RDU23849.1"/>
    <property type="molecule type" value="Genomic_DNA"/>
</dbReference>
<keyword evidence="1" id="KW-1133">Transmembrane helix</keyword>